<organism evidence="2">
    <name type="scientific">Anguilla anguilla</name>
    <name type="common">European freshwater eel</name>
    <name type="synonym">Muraena anguilla</name>
    <dbReference type="NCBI Taxonomy" id="7936"/>
    <lineage>
        <taxon>Eukaryota</taxon>
        <taxon>Metazoa</taxon>
        <taxon>Chordata</taxon>
        <taxon>Craniata</taxon>
        <taxon>Vertebrata</taxon>
        <taxon>Euteleostomi</taxon>
        <taxon>Actinopterygii</taxon>
        <taxon>Neopterygii</taxon>
        <taxon>Teleostei</taxon>
        <taxon>Anguilliformes</taxon>
        <taxon>Anguillidae</taxon>
        <taxon>Anguilla</taxon>
    </lineage>
</organism>
<name>A0A0E9RU03_ANGAN</name>
<feature type="compositionally biased region" description="Polar residues" evidence="1">
    <location>
        <begin position="1"/>
        <end position="30"/>
    </location>
</feature>
<feature type="region of interest" description="Disordered" evidence="1">
    <location>
        <begin position="1"/>
        <end position="38"/>
    </location>
</feature>
<dbReference type="EMBL" id="GBXM01076642">
    <property type="protein sequence ID" value="JAH31935.1"/>
    <property type="molecule type" value="Transcribed_RNA"/>
</dbReference>
<proteinExistence type="predicted"/>
<reference evidence="2" key="1">
    <citation type="submission" date="2014-11" db="EMBL/GenBank/DDBJ databases">
        <authorList>
            <person name="Amaro Gonzalez C."/>
        </authorList>
    </citation>
    <scope>NUCLEOTIDE SEQUENCE</scope>
</reference>
<sequence>MSSRPLNRWSLQSARINTMNPGSTAFSEQQISKEIHKL</sequence>
<accession>A0A0E9RU03</accession>
<protein>
    <submittedName>
        <fullName evidence="2">Uncharacterized protein</fullName>
    </submittedName>
</protein>
<evidence type="ECO:0000256" key="1">
    <source>
        <dbReference type="SAM" id="MobiDB-lite"/>
    </source>
</evidence>
<evidence type="ECO:0000313" key="2">
    <source>
        <dbReference type="EMBL" id="JAH31935.1"/>
    </source>
</evidence>
<reference evidence="2" key="2">
    <citation type="journal article" date="2015" name="Fish Shellfish Immunol.">
        <title>Early steps in the European eel (Anguilla anguilla)-Vibrio vulnificus interaction in the gills: Role of the RtxA13 toxin.</title>
        <authorList>
            <person name="Callol A."/>
            <person name="Pajuelo D."/>
            <person name="Ebbesson L."/>
            <person name="Teles M."/>
            <person name="MacKenzie S."/>
            <person name="Amaro C."/>
        </authorList>
    </citation>
    <scope>NUCLEOTIDE SEQUENCE</scope>
</reference>
<dbReference type="AlphaFoldDB" id="A0A0E9RU03"/>